<evidence type="ECO:0000313" key="3">
    <source>
        <dbReference type="Proteomes" id="UP000324222"/>
    </source>
</evidence>
<protein>
    <submittedName>
        <fullName evidence="2">Uncharacterized protein</fullName>
    </submittedName>
</protein>
<dbReference type="Proteomes" id="UP000324222">
    <property type="component" value="Unassembled WGS sequence"/>
</dbReference>
<dbReference type="EMBL" id="VSRR010000274">
    <property type="protein sequence ID" value="MPC13339.1"/>
    <property type="molecule type" value="Genomic_DNA"/>
</dbReference>
<proteinExistence type="predicted"/>
<feature type="region of interest" description="Disordered" evidence="1">
    <location>
        <begin position="36"/>
        <end position="88"/>
    </location>
</feature>
<evidence type="ECO:0000256" key="1">
    <source>
        <dbReference type="SAM" id="MobiDB-lite"/>
    </source>
</evidence>
<organism evidence="2 3">
    <name type="scientific">Portunus trituberculatus</name>
    <name type="common">Swimming crab</name>
    <name type="synonym">Neptunus trituberculatus</name>
    <dbReference type="NCBI Taxonomy" id="210409"/>
    <lineage>
        <taxon>Eukaryota</taxon>
        <taxon>Metazoa</taxon>
        <taxon>Ecdysozoa</taxon>
        <taxon>Arthropoda</taxon>
        <taxon>Crustacea</taxon>
        <taxon>Multicrustacea</taxon>
        <taxon>Malacostraca</taxon>
        <taxon>Eumalacostraca</taxon>
        <taxon>Eucarida</taxon>
        <taxon>Decapoda</taxon>
        <taxon>Pleocyemata</taxon>
        <taxon>Brachyura</taxon>
        <taxon>Eubrachyura</taxon>
        <taxon>Portunoidea</taxon>
        <taxon>Portunidae</taxon>
        <taxon>Portuninae</taxon>
        <taxon>Portunus</taxon>
    </lineage>
</organism>
<gene>
    <name evidence="2" type="ORF">E2C01_006070</name>
</gene>
<dbReference type="AlphaFoldDB" id="A0A5B7CVB1"/>
<accession>A0A5B7CVB1</accession>
<sequence>MEVSAVVVMMVPDRSAMVSGSGLSFVSLSVTVNTPATTPATPKINDGNHGNAEPCGADRNDERHDRRRQLSKHAGCTHPLHPHLSRKQLGGIQVNNLVGATDAHFSSQRQCQNQRRKGSPVHLRVIS</sequence>
<keyword evidence="3" id="KW-1185">Reference proteome</keyword>
<comment type="caution">
    <text evidence="2">The sequence shown here is derived from an EMBL/GenBank/DDBJ whole genome shotgun (WGS) entry which is preliminary data.</text>
</comment>
<evidence type="ECO:0000313" key="2">
    <source>
        <dbReference type="EMBL" id="MPC13339.1"/>
    </source>
</evidence>
<reference evidence="2 3" key="1">
    <citation type="submission" date="2019-05" db="EMBL/GenBank/DDBJ databases">
        <title>Another draft genome of Portunus trituberculatus and its Hox gene families provides insights of decapod evolution.</title>
        <authorList>
            <person name="Jeong J.-H."/>
            <person name="Song I."/>
            <person name="Kim S."/>
            <person name="Choi T."/>
            <person name="Kim D."/>
            <person name="Ryu S."/>
            <person name="Kim W."/>
        </authorList>
    </citation>
    <scope>NUCLEOTIDE SEQUENCE [LARGE SCALE GENOMIC DNA]</scope>
    <source>
        <tissue evidence="2">Muscle</tissue>
    </source>
</reference>
<feature type="region of interest" description="Disordered" evidence="1">
    <location>
        <begin position="105"/>
        <end position="127"/>
    </location>
</feature>
<name>A0A5B7CVB1_PORTR</name>